<evidence type="ECO:0000256" key="4">
    <source>
        <dbReference type="ARBA" id="ARBA00022833"/>
    </source>
</evidence>
<evidence type="ECO:0000256" key="3">
    <source>
        <dbReference type="ARBA" id="ARBA00022723"/>
    </source>
</evidence>
<dbReference type="GO" id="GO:0046872">
    <property type="term" value="F:metal ion binding"/>
    <property type="evidence" value="ECO:0007669"/>
    <property type="project" value="UniProtKB-KW"/>
</dbReference>
<keyword evidence="5" id="KW-0560">Oxidoreductase</keyword>
<dbReference type="GO" id="GO:0004399">
    <property type="term" value="F:histidinol dehydrogenase activity"/>
    <property type="evidence" value="ECO:0007669"/>
    <property type="project" value="TreeGrafter"/>
</dbReference>
<comment type="cofactor">
    <cofactor evidence="1">
        <name>Zn(2+)</name>
        <dbReference type="ChEBI" id="CHEBI:29105"/>
    </cofactor>
</comment>
<dbReference type="AlphaFoldDB" id="A0A0F8ZY41"/>
<evidence type="ECO:0000256" key="5">
    <source>
        <dbReference type="ARBA" id="ARBA00023002"/>
    </source>
</evidence>
<dbReference type="PANTHER" id="PTHR21256">
    <property type="entry name" value="HISTIDINOL DEHYDROGENASE HDH"/>
    <property type="match status" value="1"/>
</dbReference>
<dbReference type="GO" id="GO:0000105">
    <property type="term" value="P:L-histidine biosynthetic process"/>
    <property type="evidence" value="ECO:0007669"/>
    <property type="project" value="TreeGrafter"/>
</dbReference>
<gene>
    <name evidence="6" type="ORF">LCGC14_2979990</name>
</gene>
<dbReference type="FunFam" id="3.40.50.1980:FF:000026">
    <property type="entry name" value="Histidinol dehydrogenase"/>
    <property type="match status" value="1"/>
</dbReference>
<dbReference type="GO" id="GO:0051287">
    <property type="term" value="F:NAD binding"/>
    <property type="evidence" value="ECO:0007669"/>
    <property type="project" value="InterPro"/>
</dbReference>
<evidence type="ECO:0008006" key="7">
    <source>
        <dbReference type="Google" id="ProtNLM"/>
    </source>
</evidence>
<dbReference type="SUPFAM" id="SSF53720">
    <property type="entry name" value="ALDH-like"/>
    <property type="match status" value="1"/>
</dbReference>
<evidence type="ECO:0000256" key="1">
    <source>
        <dbReference type="ARBA" id="ARBA00001947"/>
    </source>
</evidence>
<comment type="caution">
    <text evidence="6">The sequence shown here is derived from an EMBL/GenBank/DDBJ whole genome shotgun (WGS) entry which is preliminary data.</text>
</comment>
<protein>
    <recommendedName>
        <fullName evidence="7">Histidinol dehydrogenase</fullName>
    </recommendedName>
</protein>
<dbReference type="InterPro" id="IPR012131">
    <property type="entry name" value="Hstdl_DH"/>
</dbReference>
<dbReference type="PRINTS" id="PR00083">
    <property type="entry name" value="HOLDHDRGNASE"/>
</dbReference>
<evidence type="ECO:0000256" key="2">
    <source>
        <dbReference type="ARBA" id="ARBA00010178"/>
    </source>
</evidence>
<dbReference type="InterPro" id="IPR016161">
    <property type="entry name" value="Ald_DH/histidinol_DH"/>
</dbReference>
<sequence>MKIISTKKDREAFFRKLKKRSRGVDPAIIKTTEKIISSVRLRGDPTLRAFTRKFDGHETIRLSASQIASIAKKADPGTVRALSKAAKRIKRFHERQMEGTWEIKEPGIRLGQLIRPLERVGVYVPGGKAAYPSTVLMNVIPAQVAGVKEIALVTPTPGGEADPNVMAAIELLGVKEAYSIGGAQAVAALAYGTKSIRGVDKIVGPGNIYVATAKRMVYGEVDIDMIAGPSEILIIADSDARPDFIAADLLSQAEHDELASPVLVTDSRSLAEQVNIELDSQIKKLPKSRTARASLRRYGAAILVRDMEEAARVSN</sequence>
<keyword evidence="3" id="KW-0479">Metal-binding</keyword>
<name>A0A0F8ZY41_9ZZZZ</name>
<dbReference type="InterPro" id="IPR001692">
    <property type="entry name" value="Histidinol_DH_CS"/>
</dbReference>
<dbReference type="PROSITE" id="PS00611">
    <property type="entry name" value="HISOL_DEHYDROGENASE"/>
    <property type="match status" value="1"/>
</dbReference>
<reference evidence="6" key="1">
    <citation type="journal article" date="2015" name="Nature">
        <title>Complex archaea that bridge the gap between prokaryotes and eukaryotes.</title>
        <authorList>
            <person name="Spang A."/>
            <person name="Saw J.H."/>
            <person name="Jorgensen S.L."/>
            <person name="Zaremba-Niedzwiedzka K."/>
            <person name="Martijn J."/>
            <person name="Lind A.E."/>
            <person name="van Eijk R."/>
            <person name="Schleper C."/>
            <person name="Guy L."/>
            <person name="Ettema T.J."/>
        </authorList>
    </citation>
    <scope>NUCLEOTIDE SEQUENCE</scope>
</reference>
<organism evidence="6">
    <name type="scientific">marine sediment metagenome</name>
    <dbReference type="NCBI Taxonomy" id="412755"/>
    <lineage>
        <taxon>unclassified sequences</taxon>
        <taxon>metagenomes</taxon>
        <taxon>ecological metagenomes</taxon>
    </lineage>
</organism>
<dbReference type="GO" id="GO:0005829">
    <property type="term" value="C:cytosol"/>
    <property type="evidence" value="ECO:0007669"/>
    <property type="project" value="TreeGrafter"/>
</dbReference>
<evidence type="ECO:0000313" key="6">
    <source>
        <dbReference type="EMBL" id="KKK64856.1"/>
    </source>
</evidence>
<comment type="similarity">
    <text evidence="2">Belongs to the histidinol dehydrogenase family.</text>
</comment>
<dbReference type="EMBL" id="LAZR01060834">
    <property type="protein sequence ID" value="KKK64856.1"/>
    <property type="molecule type" value="Genomic_DNA"/>
</dbReference>
<accession>A0A0F8ZY41</accession>
<feature type="non-terminal residue" evidence="6">
    <location>
        <position position="315"/>
    </location>
</feature>
<dbReference type="NCBIfam" id="TIGR00069">
    <property type="entry name" value="hisD"/>
    <property type="match status" value="1"/>
</dbReference>
<proteinExistence type="inferred from homology"/>
<dbReference type="Gene3D" id="3.40.50.1980">
    <property type="entry name" value="Nitrogenase molybdenum iron protein domain"/>
    <property type="match status" value="2"/>
</dbReference>
<keyword evidence="4" id="KW-0862">Zinc</keyword>
<dbReference type="PANTHER" id="PTHR21256:SF2">
    <property type="entry name" value="HISTIDINE BIOSYNTHESIS TRIFUNCTIONAL PROTEIN"/>
    <property type="match status" value="1"/>
</dbReference>
<dbReference type="Pfam" id="PF00815">
    <property type="entry name" value="Histidinol_dh"/>
    <property type="match status" value="1"/>
</dbReference>
<dbReference type="CDD" id="cd06572">
    <property type="entry name" value="Histidinol_dh"/>
    <property type="match status" value="1"/>
</dbReference>